<name>A0A975B6G9_9BACT</name>
<dbReference type="GO" id="GO:0005886">
    <property type="term" value="C:plasma membrane"/>
    <property type="evidence" value="ECO:0007669"/>
    <property type="project" value="UniProtKB-SubCell"/>
</dbReference>
<protein>
    <recommendedName>
        <fullName evidence="5">Probable membrane transporter protein</fullName>
    </recommendedName>
</protein>
<evidence type="ECO:0000256" key="4">
    <source>
        <dbReference type="ARBA" id="ARBA00023136"/>
    </source>
</evidence>
<keyword evidence="3 5" id="KW-1133">Transmembrane helix</keyword>
<sequence>MIIPAVAGIVTLIFTTLLTIAGVGAAFILIPVFIGLGIDIHTAMATALLLNSIAMIFASYRFIQKKLILWNIAFPILIAATILSPLGAYVSKGLDRELLLWLFVGFLLFAAGMMLFYEPGKKENKAEKSRQMAYGIAVGGFAGFLGGLLGVGGGNFIVPVLVWLGFDPKKASATTSFIVIFSSFSGFLGHASFGNISLPLLGFTAAASAIGAIAGAWLMTDKLNRKQVKLIIGIVLLGIAGKMIWNLVV</sequence>
<dbReference type="InterPro" id="IPR002781">
    <property type="entry name" value="TM_pro_TauE-like"/>
</dbReference>
<dbReference type="PANTHER" id="PTHR43701">
    <property type="entry name" value="MEMBRANE TRANSPORTER PROTEIN MJ0441-RELATED"/>
    <property type="match status" value="1"/>
</dbReference>
<keyword evidence="5" id="KW-1003">Cell membrane</keyword>
<evidence type="ECO:0000313" key="7">
    <source>
        <dbReference type="Proteomes" id="UP000663720"/>
    </source>
</evidence>
<keyword evidence="7" id="KW-1185">Reference proteome</keyword>
<feature type="transmembrane region" description="Helical" evidence="5">
    <location>
        <begin position="138"/>
        <end position="166"/>
    </location>
</feature>
<feature type="transmembrane region" description="Helical" evidence="5">
    <location>
        <begin position="40"/>
        <end position="60"/>
    </location>
</feature>
<feature type="transmembrane region" description="Helical" evidence="5">
    <location>
        <begin position="172"/>
        <end position="191"/>
    </location>
</feature>
<feature type="transmembrane region" description="Helical" evidence="5">
    <location>
        <begin position="98"/>
        <end position="117"/>
    </location>
</feature>
<gene>
    <name evidence="6" type="ORF">dnl_19470</name>
</gene>
<evidence type="ECO:0000256" key="2">
    <source>
        <dbReference type="ARBA" id="ARBA00022692"/>
    </source>
</evidence>
<dbReference type="Pfam" id="PF01925">
    <property type="entry name" value="TauE"/>
    <property type="match status" value="1"/>
</dbReference>
<comment type="similarity">
    <text evidence="5">Belongs to the 4-toluene sulfonate uptake permease (TSUP) (TC 2.A.102) family.</text>
</comment>
<dbReference type="Proteomes" id="UP000663720">
    <property type="component" value="Chromosome"/>
</dbReference>
<dbReference type="InterPro" id="IPR051598">
    <property type="entry name" value="TSUP/Inactive_protease-like"/>
</dbReference>
<feature type="transmembrane region" description="Helical" evidence="5">
    <location>
        <begin position="12"/>
        <end position="34"/>
    </location>
</feature>
<feature type="transmembrane region" description="Helical" evidence="5">
    <location>
        <begin position="198"/>
        <end position="218"/>
    </location>
</feature>
<evidence type="ECO:0000256" key="3">
    <source>
        <dbReference type="ARBA" id="ARBA00022989"/>
    </source>
</evidence>
<dbReference type="KEGG" id="dli:dnl_19470"/>
<keyword evidence="4 5" id="KW-0472">Membrane</keyword>
<evidence type="ECO:0000256" key="5">
    <source>
        <dbReference type="RuleBase" id="RU363041"/>
    </source>
</evidence>
<dbReference type="PANTHER" id="PTHR43701:SF2">
    <property type="entry name" value="MEMBRANE TRANSPORTER PROTEIN YJNA-RELATED"/>
    <property type="match status" value="1"/>
</dbReference>
<evidence type="ECO:0000313" key="6">
    <source>
        <dbReference type="EMBL" id="QTA79671.1"/>
    </source>
</evidence>
<dbReference type="EMBL" id="CP061799">
    <property type="protein sequence ID" value="QTA79671.1"/>
    <property type="molecule type" value="Genomic_DNA"/>
</dbReference>
<organism evidence="6 7">
    <name type="scientific">Desulfonema limicola</name>
    <dbReference type="NCBI Taxonomy" id="45656"/>
    <lineage>
        <taxon>Bacteria</taxon>
        <taxon>Pseudomonadati</taxon>
        <taxon>Thermodesulfobacteriota</taxon>
        <taxon>Desulfobacteria</taxon>
        <taxon>Desulfobacterales</taxon>
        <taxon>Desulfococcaceae</taxon>
        <taxon>Desulfonema</taxon>
    </lineage>
</organism>
<dbReference type="AlphaFoldDB" id="A0A975B6G9"/>
<proteinExistence type="inferred from homology"/>
<evidence type="ECO:0000256" key="1">
    <source>
        <dbReference type="ARBA" id="ARBA00004141"/>
    </source>
</evidence>
<dbReference type="RefSeq" id="WP_207691395.1">
    <property type="nucleotide sequence ID" value="NZ_CP061799.1"/>
</dbReference>
<keyword evidence="2 5" id="KW-0812">Transmembrane</keyword>
<reference evidence="6" key="1">
    <citation type="journal article" date="2021" name="Microb. Physiol.">
        <title>Proteogenomic Insights into the Physiology of Marine, Sulfate-Reducing, Filamentous Desulfonema limicola and Desulfonema magnum.</title>
        <authorList>
            <person name="Schnaars V."/>
            <person name="Wohlbrand L."/>
            <person name="Scheve S."/>
            <person name="Hinrichs C."/>
            <person name="Reinhardt R."/>
            <person name="Rabus R."/>
        </authorList>
    </citation>
    <scope>NUCLEOTIDE SEQUENCE</scope>
    <source>
        <strain evidence="6">5ac10</strain>
    </source>
</reference>
<feature type="transmembrane region" description="Helical" evidence="5">
    <location>
        <begin position="230"/>
        <end position="248"/>
    </location>
</feature>
<feature type="transmembrane region" description="Helical" evidence="5">
    <location>
        <begin position="67"/>
        <end position="86"/>
    </location>
</feature>
<comment type="subcellular location">
    <subcellularLocation>
        <location evidence="5">Cell membrane</location>
        <topology evidence="5">Multi-pass membrane protein</topology>
    </subcellularLocation>
    <subcellularLocation>
        <location evidence="1">Membrane</location>
        <topology evidence="1">Multi-pass membrane protein</topology>
    </subcellularLocation>
</comment>
<accession>A0A975B6G9</accession>